<name>A0A4Y9R8C8_9MICO</name>
<evidence type="ECO:0000313" key="4">
    <source>
        <dbReference type="EMBL" id="TFW00113.1"/>
    </source>
</evidence>
<keyword evidence="4" id="KW-0808">Transferase</keyword>
<protein>
    <submittedName>
        <fullName evidence="4">Acyltransferase</fullName>
    </submittedName>
</protein>
<keyword evidence="2" id="KW-1133">Transmembrane helix</keyword>
<dbReference type="GO" id="GO:0009103">
    <property type="term" value="P:lipopolysaccharide biosynthetic process"/>
    <property type="evidence" value="ECO:0007669"/>
    <property type="project" value="TreeGrafter"/>
</dbReference>
<reference evidence="4 5" key="1">
    <citation type="journal article" date="2018" name="J. Microbiol.">
        <title>Leifsonia flava sp. nov., a novel actinobacterium isolated from the rhizosphere of Aquilegia viridiflora.</title>
        <authorList>
            <person name="Cai Y."/>
            <person name="Tao W.Z."/>
            <person name="Ma Y.J."/>
            <person name="Cheng J."/>
            <person name="Zhang M.Y."/>
            <person name="Zhang Y.X."/>
        </authorList>
    </citation>
    <scope>NUCLEOTIDE SEQUENCE [LARGE SCALE GENOMIC DNA]</scope>
    <source>
        <strain evidence="4 5">SYP-B2174</strain>
    </source>
</reference>
<feature type="transmembrane region" description="Helical" evidence="2">
    <location>
        <begin position="92"/>
        <end position="109"/>
    </location>
</feature>
<feature type="transmembrane region" description="Helical" evidence="2">
    <location>
        <begin position="157"/>
        <end position="177"/>
    </location>
</feature>
<evidence type="ECO:0000259" key="3">
    <source>
        <dbReference type="Pfam" id="PF01757"/>
    </source>
</evidence>
<feature type="transmembrane region" description="Helical" evidence="2">
    <location>
        <begin position="312"/>
        <end position="329"/>
    </location>
</feature>
<keyword evidence="4" id="KW-0012">Acyltransferase</keyword>
<dbReference type="EMBL" id="SPQZ01000001">
    <property type="protein sequence ID" value="TFW00113.1"/>
    <property type="molecule type" value="Genomic_DNA"/>
</dbReference>
<evidence type="ECO:0000256" key="1">
    <source>
        <dbReference type="SAM" id="MobiDB-lite"/>
    </source>
</evidence>
<feature type="transmembrane region" description="Helical" evidence="2">
    <location>
        <begin position="404"/>
        <end position="420"/>
    </location>
</feature>
<dbReference type="Proteomes" id="UP000298127">
    <property type="component" value="Unassembled WGS sequence"/>
</dbReference>
<dbReference type="AlphaFoldDB" id="A0A4Y9R8C8"/>
<organism evidence="4 5">
    <name type="scientific">Orlajensenia leifsoniae</name>
    <dbReference type="NCBI Taxonomy" id="2561933"/>
    <lineage>
        <taxon>Bacteria</taxon>
        <taxon>Bacillati</taxon>
        <taxon>Actinomycetota</taxon>
        <taxon>Actinomycetes</taxon>
        <taxon>Micrococcales</taxon>
        <taxon>Microbacteriaceae</taxon>
        <taxon>Orlajensenia</taxon>
    </lineage>
</organism>
<dbReference type="InterPro" id="IPR002656">
    <property type="entry name" value="Acyl_transf_3_dom"/>
</dbReference>
<feature type="transmembrane region" description="Helical" evidence="2">
    <location>
        <begin position="115"/>
        <end position="136"/>
    </location>
</feature>
<comment type="caution">
    <text evidence="4">The sequence shown here is derived from an EMBL/GenBank/DDBJ whole genome shotgun (WGS) entry which is preliminary data.</text>
</comment>
<feature type="transmembrane region" description="Helical" evidence="2">
    <location>
        <begin position="335"/>
        <end position="353"/>
    </location>
</feature>
<dbReference type="PANTHER" id="PTHR23028:SF53">
    <property type="entry name" value="ACYL_TRANSF_3 DOMAIN-CONTAINING PROTEIN"/>
    <property type="match status" value="1"/>
</dbReference>
<feature type="transmembrane region" description="Helical" evidence="2">
    <location>
        <begin position="288"/>
        <end position="305"/>
    </location>
</feature>
<dbReference type="GO" id="GO:0016747">
    <property type="term" value="F:acyltransferase activity, transferring groups other than amino-acyl groups"/>
    <property type="evidence" value="ECO:0007669"/>
    <property type="project" value="InterPro"/>
</dbReference>
<dbReference type="Pfam" id="PF01757">
    <property type="entry name" value="Acyl_transf_3"/>
    <property type="match status" value="1"/>
</dbReference>
<keyword evidence="2" id="KW-0472">Membrane</keyword>
<accession>A0A4Y9R8C8</accession>
<sequence length="477" mass="51824">MRVDAPWVPVRSPASSSNTAHRVATREARRVSRCTEQGRAFGSGPFSCFSGRFRLRESPLQPLAFAWRPCLRGIVHSENAVRPDQVPARPEIQALRALAVGVVVLYHFWPALSPAGYVGVDVFFVVSGFLITGILLRDAAQTGRIRFGRFYGRRVRRILPSALLVLAVTSVVTAIVVPPAEAARWFREILASTLFIENWTQSIESQQGAPGLESTPVQHYWSLSVEEQFYLVWPLVILTGVWIASRFIRPRMRVVVALLAVVTALSFISSLVLVGIDNNLAYFSTLSRAWEFGIGGLLACVPVALGHERLRAATSWVGLALIVASVYIATDVDAFPGLLVLMPVLGAAAVIWAGTPAVAWSTGRLIAFGPVLWIGGISYALYLWHWPVVMLTPYITGRPSETPVMLLLLAISLLLAWGTTRLIEDPIRFGVASHRLRTRTIIVGAAAMGVAIIGTSAVAANALSEEAENLACRSSSP</sequence>
<keyword evidence="5" id="KW-1185">Reference proteome</keyword>
<proteinExistence type="predicted"/>
<feature type="transmembrane region" description="Helical" evidence="2">
    <location>
        <begin position="255"/>
        <end position="276"/>
    </location>
</feature>
<feature type="transmembrane region" description="Helical" evidence="2">
    <location>
        <begin position="230"/>
        <end position="248"/>
    </location>
</feature>
<feature type="region of interest" description="Disordered" evidence="1">
    <location>
        <begin position="1"/>
        <end position="23"/>
    </location>
</feature>
<evidence type="ECO:0000313" key="5">
    <source>
        <dbReference type="Proteomes" id="UP000298127"/>
    </source>
</evidence>
<gene>
    <name evidence="4" type="ORF">E4M00_02670</name>
</gene>
<evidence type="ECO:0000256" key="2">
    <source>
        <dbReference type="SAM" id="Phobius"/>
    </source>
</evidence>
<dbReference type="InterPro" id="IPR050879">
    <property type="entry name" value="Acyltransferase_3"/>
</dbReference>
<dbReference type="PANTHER" id="PTHR23028">
    <property type="entry name" value="ACETYLTRANSFERASE"/>
    <property type="match status" value="1"/>
</dbReference>
<keyword evidence="2" id="KW-0812">Transmembrane</keyword>
<feature type="domain" description="Acyltransferase 3" evidence="3">
    <location>
        <begin position="91"/>
        <end position="419"/>
    </location>
</feature>
<feature type="transmembrane region" description="Helical" evidence="2">
    <location>
        <begin position="365"/>
        <end position="384"/>
    </location>
</feature>
<dbReference type="GO" id="GO:0016020">
    <property type="term" value="C:membrane"/>
    <property type="evidence" value="ECO:0007669"/>
    <property type="project" value="TreeGrafter"/>
</dbReference>
<feature type="transmembrane region" description="Helical" evidence="2">
    <location>
        <begin position="441"/>
        <end position="460"/>
    </location>
</feature>